<dbReference type="RefSeq" id="WP_015212411.1">
    <property type="nucleotide sequence ID" value="NC_019771.1"/>
</dbReference>
<dbReference type="AlphaFoldDB" id="K9ZBM4"/>
<feature type="compositionally biased region" description="Low complexity" evidence="1">
    <location>
        <begin position="50"/>
        <end position="60"/>
    </location>
</feature>
<proteinExistence type="predicted"/>
<evidence type="ECO:0000313" key="3">
    <source>
        <dbReference type="Proteomes" id="UP000010474"/>
    </source>
</evidence>
<accession>K9ZBM4</accession>
<evidence type="ECO:0000256" key="1">
    <source>
        <dbReference type="SAM" id="MobiDB-lite"/>
    </source>
</evidence>
<dbReference type="HOGENOM" id="CLU_2554888_0_0_3"/>
<protein>
    <submittedName>
        <fullName evidence="2">Uncharacterized protein</fullName>
    </submittedName>
</protein>
<reference evidence="3" key="1">
    <citation type="journal article" date="2013" name="Proc. Natl. Acad. Sci. U.S.A.">
        <title>Improving the coverage of the cyanobacterial phylum using diversity-driven genome sequencing.</title>
        <authorList>
            <person name="Shih P.M."/>
            <person name="Wu D."/>
            <person name="Latifi A."/>
            <person name="Axen S.D."/>
            <person name="Fewer D.P."/>
            <person name="Talla E."/>
            <person name="Calteau A."/>
            <person name="Cai F."/>
            <person name="Tandeau de Marsac N."/>
            <person name="Rippka R."/>
            <person name="Herdman M."/>
            <person name="Sivonen K."/>
            <person name="Coursin T."/>
            <person name="Laurent T."/>
            <person name="Goodwin L."/>
            <person name="Nolan M."/>
            <person name="Davenport K.W."/>
            <person name="Han C.S."/>
            <person name="Rubin E.M."/>
            <person name="Eisen J.A."/>
            <person name="Woyke T."/>
            <person name="Gugger M."/>
            <person name="Kerfeld C.A."/>
        </authorList>
    </citation>
    <scope>NUCLEOTIDE SEQUENCE [LARGE SCALE GENOMIC DNA]</scope>
    <source>
        <strain evidence="3">ATCC 27899 / PCC 7122</strain>
    </source>
</reference>
<evidence type="ECO:0000313" key="2">
    <source>
        <dbReference type="EMBL" id="AFZ55755.1"/>
    </source>
</evidence>
<organism evidence="2 3">
    <name type="scientific">Anabaena cylindrica (strain ATCC 27899 / PCC 7122)</name>
    <dbReference type="NCBI Taxonomy" id="272123"/>
    <lineage>
        <taxon>Bacteria</taxon>
        <taxon>Bacillati</taxon>
        <taxon>Cyanobacteriota</taxon>
        <taxon>Cyanophyceae</taxon>
        <taxon>Nostocales</taxon>
        <taxon>Nostocaceae</taxon>
        <taxon>Anabaena</taxon>
    </lineage>
</organism>
<name>K9ZBM4_ANACC</name>
<dbReference type="eggNOG" id="ENOG5030MD9">
    <property type="taxonomic scope" value="Bacteria"/>
</dbReference>
<dbReference type="PATRIC" id="fig|272123.3.peg.159"/>
<gene>
    <name evidence="2" type="ordered locus">Anacy_0147</name>
</gene>
<dbReference type="KEGG" id="acy:Anacy_0147"/>
<dbReference type="EMBL" id="CP003659">
    <property type="protein sequence ID" value="AFZ55755.1"/>
    <property type="molecule type" value="Genomic_DNA"/>
</dbReference>
<dbReference type="Proteomes" id="UP000010474">
    <property type="component" value="Chromosome"/>
</dbReference>
<keyword evidence="3" id="KW-1185">Reference proteome</keyword>
<feature type="region of interest" description="Disordered" evidence="1">
    <location>
        <begin position="35"/>
        <end position="61"/>
    </location>
</feature>
<sequence>MIGIKIYDLYPGNDAQFLDEQTSLEMTNIQGGLTNVFNNNNGRGRRRSEPSTTTGGSSSSDLSALIEDINTSLAAWRLELNGSLDNLRQGLSF</sequence>